<dbReference type="PANTHER" id="PTHR33048:SF123">
    <property type="entry name" value="INTEGRAL MEMBRANE PROTEIN"/>
    <property type="match status" value="1"/>
</dbReference>
<comment type="similarity">
    <text evidence="5">Belongs to the SAT4 family.</text>
</comment>
<evidence type="ECO:0000256" key="5">
    <source>
        <dbReference type="ARBA" id="ARBA00038359"/>
    </source>
</evidence>
<feature type="transmembrane region" description="Helical" evidence="7">
    <location>
        <begin position="132"/>
        <end position="152"/>
    </location>
</feature>
<reference evidence="9" key="1">
    <citation type="journal article" date="2020" name="Stud. Mycol.">
        <title>101 Dothideomycetes genomes: a test case for predicting lifestyles and emergence of pathogens.</title>
        <authorList>
            <person name="Haridas S."/>
            <person name="Albert R."/>
            <person name="Binder M."/>
            <person name="Bloem J."/>
            <person name="Labutti K."/>
            <person name="Salamov A."/>
            <person name="Andreopoulos B."/>
            <person name="Baker S."/>
            <person name="Barry K."/>
            <person name="Bills G."/>
            <person name="Bluhm B."/>
            <person name="Cannon C."/>
            <person name="Castanera R."/>
            <person name="Culley D."/>
            <person name="Daum C."/>
            <person name="Ezra D."/>
            <person name="Gonzalez J."/>
            <person name="Henrissat B."/>
            <person name="Kuo A."/>
            <person name="Liang C."/>
            <person name="Lipzen A."/>
            <person name="Lutzoni F."/>
            <person name="Magnuson J."/>
            <person name="Mondo S."/>
            <person name="Nolan M."/>
            <person name="Ohm R."/>
            <person name="Pangilinan J."/>
            <person name="Park H.-J."/>
            <person name="Ramirez L."/>
            <person name="Alfaro M."/>
            <person name="Sun H."/>
            <person name="Tritt A."/>
            <person name="Yoshinaga Y."/>
            <person name="Zwiers L.-H."/>
            <person name="Turgeon B."/>
            <person name="Goodwin S."/>
            <person name="Spatafora J."/>
            <person name="Crous P."/>
            <person name="Grigoriev I."/>
        </authorList>
    </citation>
    <scope>NUCLEOTIDE SEQUENCE</scope>
    <source>
        <strain evidence="9">CBS 123094</strain>
    </source>
</reference>
<evidence type="ECO:0000256" key="3">
    <source>
        <dbReference type="ARBA" id="ARBA00022989"/>
    </source>
</evidence>
<protein>
    <recommendedName>
        <fullName evidence="8">Rhodopsin domain-containing protein</fullName>
    </recommendedName>
</protein>
<feature type="transmembrane region" description="Helical" evidence="7">
    <location>
        <begin position="252"/>
        <end position="271"/>
    </location>
</feature>
<sequence>MFAPQDLGPTVEATAYSLTALSTIVVAVRFYCRIWVVGKLKLYDFIMLAAVVCTWGLCVVNHYQLYFGSGEHPRPKNVPPASLGFIEHRLWGSARSWYAYQIMYLGDLGLIKLSILVFYLSIATTRTFRVMVHITIAIVSIFTVVMIFLNAFECPKDPGMAVTPAIFRQRKQECFDLPTLYFSQAGFNIASDTIILLLPMPILIKLRMPKARRFALLLVFSAGIVAPVASSLRTWGLYVWNHTPKSGRYNGAYVLFWTQVELNTAIICASVPSLQPLFKRVFGEISRFRRSTYYYYDNGPSAMVETIGSPRRGNASTDPLSVVDTIQPPNGPSKQNFADESEHDFVIVQDLGDEEEIRSRVLFFASGRSSAQSYPPKSPQRPREMLSSG</sequence>
<feature type="domain" description="Rhodopsin" evidence="8">
    <location>
        <begin position="28"/>
        <end position="280"/>
    </location>
</feature>
<feature type="region of interest" description="Disordered" evidence="6">
    <location>
        <begin position="367"/>
        <end position="389"/>
    </location>
</feature>
<dbReference type="EMBL" id="ML977556">
    <property type="protein sequence ID" value="KAF2008057.1"/>
    <property type="molecule type" value="Genomic_DNA"/>
</dbReference>
<organism evidence="9 10">
    <name type="scientific">Amniculicola lignicola CBS 123094</name>
    <dbReference type="NCBI Taxonomy" id="1392246"/>
    <lineage>
        <taxon>Eukaryota</taxon>
        <taxon>Fungi</taxon>
        <taxon>Dikarya</taxon>
        <taxon>Ascomycota</taxon>
        <taxon>Pezizomycotina</taxon>
        <taxon>Dothideomycetes</taxon>
        <taxon>Pleosporomycetidae</taxon>
        <taxon>Pleosporales</taxon>
        <taxon>Amniculicolaceae</taxon>
        <taxon>Amniculicola</taxon>
    </lineage>
</organism>
<feature type="transmembrane region" description="Helical" evidence="7">
    <location>
        <begin position="98"/>
        <end position="120"/>
    </location>
</feature>
<gene>
    <name evidence="9" type="ORF">P154DRAFT_14827</name>
</gene>
<keyword evidence="10" id="KW-1185">Reference proteome</keyword>
<name>A0A6A5X5E2_9PLEO</name>
<accession>A0A6A5X5E2</accession>
<keyword evidence="2 7" id="KW-0812">Transmembrane</keyword>
<evidence type="ECO:0000256" key="4">
    <source>
        <dbReference type="ARBA" id="ARBA00023136"/>
    </source>
</evidence>
<dbReference type="InterPro" id="IPR049326">
    <property type="entry name" value="Rhodopsin_dom_fungi"/>
</dbReference>
<dbReference type="OrthoDB" id="3934549at2759"/>
<dbReference type="PANTHER" id="PTHR33048">
    <property type="entry name" value="PTH11-LIKE INTEGRAL MEMBRANE PROTEIN (AFU_ORTHOLOGUE AFUA_5G11245)"/>
    <property type="match status" value="1"/>
</dbReference>
<dbReference type="InterPro" id="IPR052337">
    <property type="entry name" value="SAT4-like"/>
</dbReference>
<feature type="transmembrane region" description="Helical" evidence="7">
    <location>
        <begin position="185"/>
        <end position="204"/>
    </location>
</feature>
<feature type="transmembrane region" description="Helical" evidence="7">
    <location>
        <begin position="13"/>
        <end position="31"/>
    </location>
</feature>
<evidence type="ECO:0000256" key="2">
    <source>
        <dbReference type="ARBA" id="ARBA00022692"/>
    </source>
</evidence>
<dbReference type="Pfam" id="PF20684">
    <property type="entry name" value="Fung_rhodopsin"/>
    <property type="match status" value="1"/>
</dbReference>
<keyword evidence="4 7" id="KW-0472">Membrane</keyword>
<dbReference type="Proteomes" id="UP000799779">
    <property type="component" value="Unassembled WGS sequence"/>
</dbReference>
<evidence type="ECO:0000256" key="7">
    <source>
        <dbReference type="SAM" id="Phobius"/>
    </source>
</evidence>
<feature type="transmembrane region" description="Helical" evidence="7">
    <location>
        <begin position="216"/>
        <end position="240"/>
    </location>
</feature>
<evidence type="ECO:0000313" key="10">
    <source>
        <dbReference type="Proteomes" id="UP000799779"/>
    </source>
</evidence>
<feature type="transmembrane region" description="Helical" evidence="7">
    <location>
        <begin position="43"/>
        <end position="63"/>
    </location>
</feature>
<evidence type="ECO:0000256" key="1">
    <source>
        <dbReference type="ARBA" id="ARBA00004141"/>
    </source>
</evidence>
<evidence type="ECO:0000256" key="6">
    <source>
        <dbReference type="SAM" id="MobiDB-lite"/>
    </source>
</evidence>
<proteinExistence type="inferred from homology"/>
<keyword evidence="3 7" id="KW-1133">Transmembrane helix</keyword>
<comment type="subcellular location">
    <subcellularLocation>
        <location evidence="1">Membrane</location>
        <topology evidence="1">Multi-pass membrane protein</topology>
    </subcellularLocation>
</comment>
<dbReference type="GO" id="GO:0016020">
    <property type="term" value="C:membrane"/>
    <property type="evidence" value="ECO:0007669"/>
    <property type="project" value="UniProtKB-SubCell"/>
</dbReference>
<evidence type="ECO:0000259" key="8">
    <source>
        <dbReference type="Pfam" id="PF20684"/>
    </source>
</evidence>
<dbReference type="AlphaFoldDB" id="A0A6A5X5E2"/>
<evidence type="ECO:0000313" key="9">
    <source>
        <dbReference type="EMBL" id="KAF2008057.1"/>
    </source>
</evidence>